<evidence type="ECO:0000313" key="2">
    <source>
        <dbReference type="Proteomes" id="UP000001949"/>
    </source>
</evidence>
<gene>
    <name evidence="1" type="ordered locus">TP03_0806</name>
</gene>
<sequence length="76" mass="8802">MYIRDFIDLWIYLSISLIICKSEDKFGIEIPNIHSLQEAFETFEHVPKPENITELGTDLLRTAAVSNFIHTISLHI</sequence>
<name>Q4MYN5_THEPA</name>
<comment type="caution">
    <text evidence="1">The sequence shown here is derived from an EMBL/GenBank/DDBJ whole genome shotgun (WGS) entry which is preliminary data.</text>
</comment>
<proteinExistence type="predicted"/>
<dbReference type="InParanoid" id="Q4MYN5"/>
<dbReference type="KEGG" id="tpv:TP03_0806"/>
<organism evidence="1 2">
    <name type="scientific">Theileria parva</name>
    <name type="common">East coast fever infection agent</name>
    <dbReference type="NCBI Taxonomy" id="5875"/>
    <lineage>
        <taxon>Eukaryota</taxon>
        <taxon>Sar</taxon>
        <taxon>Alveolata</taxon>
        <taxon>Apicomplexa</taxon>
        <taxon>Aconoidasida</taxon>
        <taxon>Piroplasmida</taxon>
        <taxon>Theileriidae</taxon>
        <taxon>Theileria</taxon>
    </lineage>
</organism>
<reference evidence="1 2" key="1">
    <citation type="journal article" date="2005" name="Science">
        <title>Genome sequence of Theileria parva, a bovine pathogen that transforms lymphocytes.</title>
        <authorList>
            <person name="Gardner M.J."/>
            <person name="Bishop R."/>
            <person name="Shah T."/>
            <person name="de Villiers E.P."/>
            <person name="Carlton J.M."/>
            <person name="Hall N."/>
            <person name="Ren Q."/>
            <person name="Paulsen I.T."/>
            <person name="Pain A."/>
            <person name="Berriman M."/>
            <person name="Wilson R.J.M."/>
            <person name="Sato S."/>
            <person name="Ralph S.A."/>
            <person name="Mann D.J."/>
            <person name="Xiong Z."/>
            <person name="Shallom S.J."/>
            <person name="Weidman J."/>
            <person name="Jiang L."/>
            <person name="Lynn J."/>
            <person name="Weaver B."/>
            <person name="Shoaibi A."/>
            <person name="Domingo A.R."/>
            <person name="Wasawo D."/>
            <person name="Crabtree J."/>
            <person name="Wortman J.R."/>
            <person name="Haas B."/>
            <person name="Angiuoli S.V."/>
            <person name="Creasy T.H."/>
            <person name="Lu C."/>
            <person name="Suh B."/>
            <person name="Silva J.C."/>
            <person name="Utterback T.R."/>
            <person name="Feldblyum T.V."/>
            <person name="Pertea M."/>
            <person name="Allen J."/>
            <person name="Nierman W.C."/>
            <person name="Taracha E.L.N."/>
            <person name="Salzberg S.L."/>
            <person name="White O.R."/>
            <person name="Fitzhugh H.A."/>
            <person name="Morzaria S."/>
            <person name="Venter J.C."/>
            <person name="Fraser C.M."/>
            <person name="Nene V."/>
        </authorList>
    </citation>
    <scope>NUCLEOTIDE SEQUENCE [LARGE SCALE GENOMIC DNA]</scope>
    <source>
        <strain evidence="1 2">Muguga</strain>
    </source>
</reference>
<dbReference type="Proteomes" id="UP000001949">
    <property type="component" value="Unassembled WGS sequence"/>
</dbReference>
<dbReference type="AlphaFoldDB" id="Q4MYN5"/>
<dbReference type="EMBL" id="AAGK01000006">
    <property type="protein sequence ID" value="EAN30647.1"/>
    <property type="molecule type" value="Genomic_DNA"/>
</dbReference>
<accession>Q4MYN5</accession>
<evidence type="ECO:0000313" key="1">
    <source>
        <dbReference type="EMBL" id="EAN30647.1"/>
    </source>
</evidence>
<protein>
    <submittedName>
        <fullName evidence="1">Uncharacterized protein</fullName>
    </submittedName>
</protein>
<keyword evidence="2" id="KW-1185">Reference proteome</keyword>
<dbReference type="VEuPathDB" id="PiroplasmaDB:TpMuguga_03g00806"/>
<dbReference type="GeneID" id="3499739"/>